<dbReference type="AlphaFoldDB" id="A0A4R8IU55"/>
<name>A0A4R8IU55_9GAMM</name>
<dbReference type="InterPro" id="IPR021241">
    <property type="entry name" value="CsiV"/>
</dbReference>
<dbReference type="Pfam" id="PF10972">
    <property type="entry name" value="CsiV"/>
    <property type="match status" value="1"/>
</dbReference>
<accession>A0A4R8IU55</accession>
<keyword evidence="3" id="KW-1185">Reference proteome</keyword>
<evidence type="ECO:0000313" key="3">
    <source>
        <dbReference type="Proteomes" id="UP000294914"/>
    </source>
</evidence>
<proteinExistence type="predicted"/>
<protein>
    <submittedName>
        <fullName evidence="2">Peptidoglycan-binding protein CsiV</fullName>
    </submittedName>
</protein>
<dbReference type="Proteomes" id="UP000294914">
    <property type="component" value="Unassembled WGS sequence"/>
</dbReference>
<gene>
    <name evidence="2" type="ORF">EDC23_1354</name>
</gene>
<reference evidence="2 3" key="1">
    <citation type="submission" date="2019-03" db="EMBL/GenBank/DDBJ databases">
        <title>Genomic Encyclopedia of Type Strains, Phase IV (KMG-IV): sequencing the most valuable type-strain genomes for metagenomic binning, comparative biology and taxonomic classification.</title>
        <authorList>
            <person name="Goeker M."/>
        </authorList>
    </citation>
    <scope>NUCLEOTIDE SEQUENCE [LARGE SCALE GENOMIC DNA]</scope>
    <source>
        <strain evidence="2 3">DSM 16326</strain>
    </source>
</reference>
<evidence type="ECO:0000313" key="2">
    <source>
        <dbReference type="EMBL" id="TDY02970.1"/>
    </source>
</evidence>
<evidence type="ECO:0000256" key="1">
    <source>
        <dbReference type="SAM" id="SignalP"/>
    </source>
</evidence>
<keyword evidence="1" id="KW-0732">Signal</keyword>
<dbReference type="EMBL" id="SOQX01000002">
    <property type="protein sequence ID" value="TDY02970.1"/>
    <property type="molecule type" value="Genomic_DNA"/>
</dbReference>
<feature type="chain" id="PRO_5020690018" evidence="1">
    <location>
        <begin position="20"/>
        <end position="232"/>
    </location>
</feature>
<dbReference type="RefSeq" id="WP_166668790.1">
    <property type="nucleotide sequence ID" value="NZ_SOQX01000002.1"/>
</dbReference>
<comment type="caution">
    <text evidence="2">The sequence shown here is derived from an EMBL/GenBank/DDBJ whole genome shotgun (WGS) entry which is preliminary data.</text>
</comment>
<feature type="signal peptide" evidence="1">
    <location>
        <begin position="1"/>
        <end position="19"/>
    </location>
</feature>
<organism evidence="2 3">
    <name type="scientific">Thiohalophilus thiocyanatoxydans</name>
    <dbReference type="NCBI Taxonomy" id="381308"/>
    <lineage>
        <taxon>Bacteria</taxon>
        <taxon>Pseudomonadati</taxon>
        <taxon>Pseudomonadota</taxon>
        <taxon>Gammaproteobacteria</taxon>
        <taxon>Thiohalomonadales</taxon>
        <taxon>Thiohalophilaceae</taxon>
        <taxon>Thiohalophilus</taxon>
    </lineage>
</organism>
<sequence length="232" mass="26763">MKKYLCLAILALLPLGAIGADEEEVRYYDVELIIFEHLGQRGRESEIWPSSVEQGLPESEVMLELDRPFPGPIPDNYDPSLTFKSLPTSEYRLNDAAKKIEESSTRRVLMHTAWRQPGMSDKEALNVHLSRTIPASAEDAEETETALQGKRGELEAYIRVILSRYLHVDADIMLRTRPETNRFEFFIEEADEPVVYQLKQLRRRIRSTELHYLDHPVLGMLITMHPVETDKL</sequence>